<dbReference type="EMBL" id="CAJFCV020000004">
    <property type="protein sequence ID" value="CAG9113838.1"/>
    <property type="molecule type" value="Genomic_DNA"/>
</dbReference>
<dbReference type="Proteomes" id="UP000582659">
    <property type="component" value="Unassembled WGS sequence"/>
</dbReference>
<proteinExistence type="predicted"/>
<evidence type="ECO:0000313" key="4">
    <source>
        <dbReference type="Proteomes" id="UP000659654"/>
    </source>
</evidence>
<keyword evidence="4" id="KW-1185">Reference proteome</keyword>
<evidence type="ECO:0000313" key="2">
    <source>
        <dbReference type="EMBL" id="CAG9113838.1"/>
    </source>
</evidence>
<evidence type="ECO:0000313" key="3">
    <source>
        <dbReference type="Proteomes" id="UP000095284"/>
    </source>
</evidence>
<dbReference type="Proteomes" id="UP000095284">
    <property type="component" value="Unplaced"/>
</dbReference>
<dbReference type="AlphaFoldDB" id="A0A1I7RU58"/>
<dbReference type="Proteomes" id="UP000659654">
    <property type="component" value="Unassembled WGS sequence"/>
</dbReference>
<sequence length="100" mass="11037">MAMAPEPALGFGSERVCLNFAWELRAKTLACESLAMTFQVSDSSGQKNSYKAGKAVGSQRHGGEKTFKIGKDFQNGAATFQFSDFFLSGQRYYGTCRCRR</sequence>
<name>A0A1I7RU58_BURXY</name>
<evidence type="ECO:0000313" key="5">
    <source>
        <dbReference type="WBParaSite" id="BXY_0426600.1"/>
    </source>
</evidence>
<dbReference type="WBParaSite" id="BXY_0426600.1">
    <property type="protein sequence ID" value="BXY_0426600.1"/>
    <property type="gene ID" value="BXY_0426600"/>
</dbReference>
<evidence type="ECO:0000313" key="1">
    <source>
        <dbReference type="EMBL" id="CAD5224884.1"/>
    </source>
</evidence>
<reference evidence="5" key="1">
    <citation type="submission" date="2016-11" db="UniProtKB">
        <authorList>
            <consortium name="WormBaseParasite"/>
        </authorList>
    </citation>
    <scope>IDENTIFICATION</scope>
</reference>
<dbReference type="EMBL" id="CAJFDI010000004">
    <property type="protein sequence ID" value="CAD5224884.1"/>
    <property type="molecule type" value="Genomic_DNA"/>
</dbReference>
<reference evidence="2" key="2">
    <citation type="submission" date="2020-08" db="EMBL/GenBank/DDBJ databases">
        <authorList>
            <person name="Kikuchi T."/>
        </authorList>
    </citation>
    <scope>NUCLEOTIDE SEQUENCE</scope>
    <source>
        <strain evidence="1">Ka4C1</strain>
    </source>
</reference>
<accession>A0A1I7RU58</accession>
<organism evidence="3 5">
    <name type="scientific">Bursaphelenchus xylophilus</name>
    <name type="common">Pinewood nematode worm</name>
    <name type="synonym">Aphelenchoides xylophilus</name>
    <dbReference type="NCBI Taxonomy" id="6326"/>
    <lineage>
        <taxon>Eukaryota</taxon>
        <taxon>Metazoa</taxon>
        <taxon>Ecdysozoa</taxon>
        <taxon>Nematoda</taxon>
        <taxon>Chromadorea</taxon>
        <taxon>Rhabditida</taxon>
        <taxon>Tylenchina</taxon>
        <taxon>Tylenchomorpha</taxon>
        <taxon>Aphelenchoidea</taxon>
        <taxon>Aphelenchoididae</taxon>
        <taxon>Bursaphelenchus</taxon>
    </lineage>
</organism>
<protein>
    <submittedName>
        <fullName evidence="1">(pine wood nematode) hypothetical protein</fullName>
    </submittedName>
</protein>
<gene>
    <name evidence="1" type="ORF">BXYJ_LOCUS8267</name>
</gene>